<gene>
    <name evidence="1" type="ORF">UX13_C0031G0006</name>
</gene>
<name>A0A0G1MNT6_9BACT</name>
<proteinExistence type="predicted"/>
<evidence type="ECO:0000313" key="2">
    <source>
        <dbReference type="Proteomes" id="UP000034329"/>
    </source>
</evidence>
<comment type="caution">
    <text evidence="1">The sequence shown here is derived from an EMBL/GenBank/DDBJ whole genome shotgun (WGS) entry which is preliminary data.</text>
</comment>
<protein>
    <submittedName>
        <fullName evidence="1">Uncharacterized protein</fullName>
    </submittedName>
</protein>
<dbReference type="EMBL" id="LCLA01000031">
    <property type="protein sequence ID" value="KKU09767.1"/>
    <property type="molecule type" value="Genomic_DNA"/>
</dbReference>
<evidence type="ECO:0000313" key="1">
    <source>
        <dbReference type="EMBL" id="KKU09767.1"/>
    </source>
</evidence>
<dbReference type="Proteomes" id="UP000034329">
    <property type="component" value="Unassembled WGS sequence"/>
</dbReference>
<dbReference type="AlphaFoldDB" id="A0A0G1MNT6"/>
<reference evidence="1 2" key="1">
    <citation type="journal article" date="2015" name="Nature">
        <title>rRNA introns, odd ribosomes, and small enigmatic genomes across a large radiation of phyla.</title>
        <authorList>
            <person name="Brown C.T."/>
            <person name="Hug L.A."/>
            <person name="Thomas B.C."/>
            <person name="Sharon I."/>
            <person name="Castelle C.J."/>
            <person name="Singh A."/>
            <person name="Wilkins M.J."/>
            <person name="Williams K.H."/>
            <person name="Banfield J.F."/>
        </authorList>
    </citation>
    <scope>NUCLEOTIDE SEQUENCE [LARGE SCALE GENOMIC DNA]</scope>
</reference>
<sequence>MGVEGILFLQKLLVSSGFFDPAFFHDNNPIRLGNGREPVGDNDGGFAGPCLPERILNEFFGLGV</sequence>
<organism evidence="1 2">
    <name type="scientific">Candidatus Woesebacteria bacterium GW2011_GWB1_45_5</name>
    <dbReference type="NCBI Taxonomy" id="1618581"/>
    <lineage>
        <taxon>Bacteria</taxon>
        <taxon>Candidatus Woeseibacteriota</taxon>
    </lineage>
</organism>
<accession>A0A0G1MNT6</accession>